<sequence>MLSSIRTRILATCVAIVVTALAATGGLIYYVVKHHNDDAIDQNHKSILTGHALAIDEWVASRSRETQALADTIAIGEGDPLPALKLLGKSGGFEVLTLGLPDKTAFSNVPLAPGYDPTARPWYQQALGAGHLVATALYRDASSGKPAFAFAVPIVRDGAVKGVMAASLFMQSVSAIVTAVHPTPSSFAFLVDKSGRVIAAPKTDLIMKQATELSPALDSGHLEALKAASEPVAVDIDGATKLLRAQPIAGTDWSLVLALDKSDVTTGMRAVATTTLIAILIVAFIAAALVGALTNAAFKRILLVRDALTDVASGSGDLTKRLPAGGEDEAAQIAHAFNLFAEKISTILLQIREFSESVNVASAEIAQGNQDLSSRTEHAASSLQETAAALEEIAGTARNSADAVTQVSRLADSASDVAVRGGAVVGEVVSTMHDITQASTEIANIIGVIDGIAFQTNILALNAAVEAARANEHGRGFAVVAGEVRALAQRSAQAAKEIKQLIHSSVEKIEGGSGLVQTAGATMDEIVESVRSITSVIAEITVAATEQSTGLAQVNQAVSQLDNATQQNAALVEQSAAAATLLREQAGKLAETVGEFKLAEGRMPALQTG</sequence>
<organism evidence="11 12">
    <name type="scientific">Burkholderia ubonensis</name>
    <dbReference type="NCBI Taxonomy" id="101571"/>
    <lineage>
        <taxon>Bacteria</taxon>
        <taxon>Pseudomonadati</taxon>
        <taxon>Pseudomonadota</taxon>
        <taxon>Betaproteobacteria</taxon>
        <taxon>Burkholderiales</taxon>
        <taxon>Burkholderiaceae</taxon>
        <taxon>Burkholderia</taxon>
        <taxon>Burkholderia cepacia complex</taxon>
    </lineage>
</organism>
<evidence type="ECO:0000313" key="11">
    <source>
        <dbReference type="EMBL" id="KUZ83477.1"/>
    </source>
</evidence>
<dbReference type="SMART" id="SM00304">
    <property type="entry name" value="HAMP"/>
    <property type="match status" value="1"/>
</dbReference>
<dbReference type="Pfam" id="PF00672">
    <property type="entry name" value="HAMP"/>
    <property type="match status" value="1"/>
</dbReference>
<dbReference type="SUPFAM" id="SSF103190">
    <property type="entry name" value="Sensory domain-like"/>
    <property type="match status" value="1"/>
</dbReference>
<dbReference type="EMBL" id="LOTN01000065">
    <property type="protein sequence ID" value="KUZ83477.1"/>
    <property type="molecule type" value="Genomic_DNA"/>
</dbReference>
<dbReference type="PROSITE" id="PS50111">
    <property type="entry name" value="CHEMOTAXIS_TRANSDUC_2"/>
    <property type="match status" value="1"/>
</dbReference>
<evidence type="ECO:0000256" key="2">
    <source>
        <dbReference type="ARBA" id="ARBA00022475"/>
    </source>
</evidence>
<evidence type="ECO:0000256" key="7">
    <source>
        <dbReference type="PROSITE-ProRule" id="PRU00284"/>
    </source>
</evidence>
<evidence type="ECO:0000256" key="5">
    <source>
        <dbReference type="ARBA" id="ARBA00023136"/>
    </source>
</evidence>
<evidence type="ECO:0000256" key="4">
    <source>
        <dbReference type="ARBA" id="ARBA00022989"/>
    </source>
</evidence>
<dbReference type="GO" id="GO:0004888">
    <property type="term" value="F:transmembrane signaling receptor activity"/>
    <property type="evidence" value="ECO:0007669"/>
    <property type="project" value="TreeGrafter"/>
</dbReference>
<keyword evidence="2" id="KW-1003">Cell membrane</keyword>
<dbReference type="GO" id="GO:0006935">
    <property type="term" value="P:chemotaxis"/>
    <property type="evidence" value="ECO:0007669"/>
    <property type="project" value="TreeGrafter"/>
</dbReference>
<evidence type="ECO:0000256" key="8">
    <source>
        <dbReference type="SAM" id="Phobius"/>
    </source>
</evidence>
<evidence type="ECO:0000259" key="9">
    <source>
        <dbReference type="PROSITE" id="PS50111"/>
    </source>
</evidence>
<proteinExistence type="inferred from homology"/>
<dbReference type="CDD" id="cd12912">
    <property type="entry name" value="PDC2_MCP_like"/>
    <property type="match status" value="1"/>
</dbReference>
<dbReference type="PANTHER" id="PTHR43531:SF16">
    <property type="entry name" value="METHYL-ACCEPTING CHEMOTAXIS PROTEIN II"/>
    <property type="match status" value="1"/>
</dbReference>
<dbReference type="InterPro" id="IPR033479">
    <property type="entry name" value="dCache_1"/>
</dbReference>
<feature type="transmembrane region" description="Helical" evidence="8">
    <location>
        <begin position="276"/>
        <end position="298"/>
    </location>
</feature>
<dbReference type="Proteomes" id="UP000065521">
    <property type="component" value="Unassembled WGS sequence"/>
</dbReference>
<dbReference type="CDD" id="cd06225">
    <property type="entry name" value="HAMP"/>
    <property type="match status" value="1"/>
</dbReference>
<feature type="domain" description="Methyl-accepting transducer" evidence="9">
    <location>
        <begin position="354"/>
        <end position="583"/>
    </location>
</feature>
<dbReference type="InterPro" id="IPR003660">
    <property type="entry name" value="HAMP_dom"/>
</dbReference>
<dbReference type="AlphaFoldDB" id="A0A102L3L8"/>
<keyword evidence="4 8" id="KW-1133">Transmembrane helix</keyword>
<accession>A0A102L3L8</accession>
<name>A0A102L3L8_9BURK</name>
<dbReference type="FunFam" id="1.10.287.950:FF:000001">
    <property type="entry name" value="Methyl-accepting chemotaxis sensory transducer"/>
    <property type="match status" value="1"/>
</dbReference>
<feature type="domain" description="HAMP" evidence="10">
    <location>
        <begin position="295"/>
        <end position="349"/>
    </location>
</feature>
<dbReference type="CDD" id="cd11386">
    <property type="entry name" value="MCP_signal"/>
    <property type="match status" value="1"/>
</dbReference>
<dbReference type="Gene3D" id="3.30.450.20">
    <property type="entry name" value="PAS domain"/>
    <property type="match status" value="2"/>
</dbReference>
<evidence type="ECO:0000256" key="1">
    <source>
        <dbReference type="ARBA" id="ARBA00004651"/>
    </source>
</evidence>
<dbReference type="InterPro" id="IPR029151">
    <property type="entry name" value="Sensor-like_sf"/>
</dbReference>
<evidence type="ECO:0000256" key="3">
    <source>
        <dbReference type="ARBA" id="ARBA00022692"/>
    </source>
</evidence>
<protein>
    <submittedName>
        <fullName evidence="11">Chemotaxis protein</fullName>
    </submittedName>
</protein>
<dbReference type="PROSITE" id="PS50885">
    <property type="entry name" value="HAMP"/>
    <property type="match status" value="1"/>
</dbReference>
<dbReference type="Pfam" id="PF00015">
    <property type="entry name" value="MCPsignal"/>
    <property type="match status" value="1"/>
</dbReference>
<evidence type="ECO:0000259" key="10">
    <source>
        <dbReference type="PROSITE" id="PS50885"/>
    </source>
</evidence>
<dbReference type="Pfam" id="PF02743">
    <property type="entry name" value="dCache_1"/>
    <property type="match status" value="1"/>
</dbReference>
<comment type="similarity">
    <text evidence="6">Belongs to the methyl-accepting chemotaxis (MCP) protein family.</text>
</comment>
<comment type="subcellular location">
    <subcellularLocation>
        <location evidence="1">Cell membrane</location>
        <topology evidence="1">Multi-pass membrane protein</topology>
    </subcellularLocation>
</comment>
<dbReference type="InterPro" id="IPR004089">
    <property type="entry name" value="MCPsignal_dom"/>
</dbReference>
<dbReference type="SMART" id="SM00283">
    <property type="entry name" value="MA"/>
    <property type="match status" value="1"/>
</dbReference>
<dbReference type="GO" id="GO:0005886">
    <property type="term" value="C:plasma membrane"/>
    <property type="evidence" value="ECO:0007669"/>
    <property type="project" value="UniProtKB-SubCell"/>
</dbReference>
<dbReference type="Gene3D" id="1.10.287.950">
    <property type="entry name" value="Methyl-accepting chemotaxis protein"/>
    <property type="match status" value="1"/>
</dbReference>
<dbReference type="PANTHER" id="PTHR43531">
    <property type="entry name" value="PROTEIN ICFG"/>
    <property type="match status" value="1"/>
</dbReference>
<dbReference type="InterPro" id="IPR051310">
    <property type="entry name" value="MCP_chemotaxis"/>
</dbReference>
<keyword evidence="3 8" id="KW-0812">Transmembrane</keyword>
<gene>
    <name evidence="11" type="ORF">WI38_28020</name>
</gene>
<reference evidence="11 12" key="1">
    <citation type="submission" date="2015-11" db="EMBL/GenBank/DDBJ databases">
        <title>Expanding the genomic diversity of Burkholderia species for the development of highly accurate diagnostics.</title>
        <authorList>
            <person name="Sahl J."/>
            <person name="Keim P."/>
            <person name="Wagner D."/>
        </authorList>
    </citation>
    <scope>NUCLEOTIDE SEQUENCE [LARGE SCALE GENOMIC DNA]</scope>
    <source>
        <strain evidence="11 12">RF32-BP4</strain>
    </source>
</reference>
<evidence type="ECO:0000256" key="6">
    <source>
        <dbReference type="ARBA" id="ARBA00029447"/>
    </source>
</evidence>
<keyword evidence="5 8" id="KW-0472">Membrane</keyword>
<evidence type="ECO:0000313" key="12">
    <source>
        <dbReference type="Proteomes" id="UP000065521"/>
    </source>
</evidence>
<comment type="caution">
    <text evidence="11">The sequence shown here is derived from an EMBL/GenBank/DDBJ whole genome shotgun (WGS) entry which is preliminary data.</text>
</comment>
<dbReference type="RefSeq" id="WP_059636823.1">
    <property type="nucleotide sequence ID" value="NZ_LOTK01000065.1"/>
</dbReference>
<dbReference type="SUPFAM" id="SSF58104">
    <property type="entry name" value="Methyl-accepting chemotaxis protein (MCP) signaling domain"/>
    <property type="match status" value="1"/>
</dbReference>
<dbReference type="GO" id="GO:0007165">
    <property type="term" value="P:signal transduction"/>
    <property type="evidence" value="ECO:0007669"/>
    <property type="project" value="UniProtKB-KW"/>
</dbReference>
<keyword evidence="7" id="KW-0807">Transducer</keyword>